<keyword evidence="6" id="KW-1185">Reference proteome</keyword>
<dbReference type="Gene3D" id="1.10.472.10">
    <property type="entry name" value="Cyclin-like"/>
    <property type="match status" value="1"/>
</dbReference>
<dbReference type="EnsemblProtists" id="EOD38552">
    <property type="protein sequence ID" value="EOD38552"/>
    <property type="gene ID" value="EMIHUDRAFT_109248"/>
</dbReference>
<dbReference type="PaxDb" id="2903-EOD38552"/>
<dbReference type="KEGG" id="ehx:EMIHUDRAFT_109248"/>
<dbReference type="GO" id="GO:0016538">
    <property type="term" value="F:cyclin-dependent protein serine/threonine kinase regulator activity"/>
    <property type="evidence" value="ECO:0007669"/>
    <property type="project" value="InterPro"/>
</dbReference>
<reference evidence="6" key="1">
    <citation type="journal article" date="2013" name="Nature">
        <title>Pan genome of the phytoplankton Emiliania underpins its global distribution.</title>
        <authorList>
            <person name="Read B.A."/>
            <person name="Kegel J."/>
            <person name="Klute M.J."/>
            <person name="Kuo A."/>
            <person name="Lefebvre S.C."/>
            <person name="Maumus F."/>
            <person name="Mayer C."/>
            <person name="Miller J."/>
            <person name="Monier A."/>
            <person name="Salamov A."/>
            <person name="Young J."/>
            <person name="Aguilar M."/>
            <person name="Claverie J.M."/>
            <person name="Frickenhaus S."/>
            <person name="Gonzalez K."/>
            <person name="Herman E.K."/>
            <person name="Lin Y.C."/>
            <person name="Napier J."/>
            <person name="Ogata H."/>
            <person name="Sarno A.F."/>
            <person name="Shmutz J."/>
            <person name="Schroeder D."/>
            <person name="de Vargas C."/>
            <person name="Verret F."/>
            <person name="von Dassow P."/>
            <person name="Valentin K."/>
            <person name="Van de Peer Y."/>
            <person name="Wheeler G."/>
            <person name="Dacks J.B."/>
            <person name="Delwiche C.F."/>
            <person name="Dyhrman S.T."/>
            <person name="Glockner G."/>
            <person name="John U."/>
            <person name="Richards T."/>
            <person name="Worden A.Z."/>
            <person name="Zhang X."/>
            <person name="Grigoriev I.V."/>
            <person name="Allen A.E."/>
            <person name="Bidle K."/>
            <person name="Borodovsky M."/>
            <person name="Bowler C."/>
            <person name="Brownlee C."/>
            <person name="Cock J.M."/>
            <person name="Elias M."/>
            <person name="Gladyshev V.N."/>
            <person name="Groth M."/>
            <person name="Guda C."/>
            <person name="Hadaegh A."/>
            <person name="Iglesias-Rodriguez M.D."/>
            <person name="Jenkins J."/>
            <person name="Jones B.M."/>
            <person name="Lawson T."/>
            <person name="Leese F."/>
            <person name="Lindquist E."/>
            <person name="Lobanov A."/>
            <person name="Lomsadze A."/>
            <person name="Malik S.B."/>
            <person name="Marsh M.E."/>
            <person name="Mackinder L."/>
            <person name="Mock T."/>
            <person name="Mueller-Roeber B."/>
            <person name="Pagarete A."/>
            <person name="Parker M."/>
            <person name="Probert I."/>
            <person name="Quesneville H."/>
            <person name="Raines C."/>
            <person name="Rensing S.A."/>
            <person name="Riano-Pachon D.M."/>
            <person name="Richier S."/>
            <person name="Rokitta S."/>
            <person name="Shiraiwa Y."/>
            <person name="Soanes D.M."/>
            <person name="van der Giezen M."/>
            <person name="Wahlund T.M."/>
            <person name="Williams B."/>
            <person name="Wilson W."/>
            <person name="Wolfe G."/>
            <person name="Wurch L.L."/>
        </authorList>
    </citation>
    <scope>NUCLEOTIDE SEQUENCE</scope>
</reference>
<dbReference type="CDD" id="cd20532">
    <property type="entry name" value="CYCLIN_CCNL_rpt1"/>
    <property type="match status" value="1"/>
</dbReference>
<dbReference type="InterPro" id="IPR006671">
    <property type="entry name" value="Cyclin_N"/>
</dbReference>
<sequence length="231" mass="25140">MTSAATAPAPDAESDDTINGQRVYGCELIQQMGIMLALPQVGIATAQVMFHRFYARRSMRRFDVRHVATGALFLATKVEECPRKVRDVLGCFQHLLSKRAGKRPVPLDIFSQDYANLKDKLIRAEREILKELGFILYSEHPHKFILNYAAWNFINDSQRTDACIKFAPEADPPRRHPPSVGKPPPWRRGAGSGTTATRDGAIGGIAMAIATGATGAATAGSASTSPHALVL</sequence>
<reference evidence="5" key="2">
    <citation type="submission" date="2024-10" db="UniProtKB">
        <authorList>
            <consortium name="EnsemblProtists"/>
        </authorList>
    </citation>
    <scope>IDENTIFICATION</scope>
</reference>
<keyword evidence="3" id="KW-0472">Membrane</keyword>
<dbReference type="PANTHER" id="PTHR10026">
    <property type="entry name" value="CYCLIN"/>
    <property type="match status" value="1"/>
</dbReference>
<dbReference type="SMART" id="SM00385">
    <property type="entry name" value="CYCLIN"/>
    <property type="match status" value="1"/>
</dbReference>
<keyword evidence="3" id="KW-0812">Transmembrane</keyword>
<dbReference type="InterPro" id="IPR036915">
    <property type="entry name" value="Cyclin-like_sf"/>
</dbReference>
<keyword evidence="3" id="KW-1133">Transmembrane helix</keyword>
<dbReference type="HOGENOM" id="CLU_1201755_0_0_1"/>
<dbReference type="Pfam" id="PF00134">
    <property type="entry name" value="Cyclin_N"/>
    <property type="match status" value="1"/>
</dbReference>
<feature type="region of interest" description="Disordered" evidence="2">
    <location>
        <begin position="167"/>
        <end position="197"/>
    </location>
</feature>
<dbReference type="STRING" id="2903.R1DTX7"/>
<comment type="similarity">
    <text evidence="1">Belongs to the cyclin family.</text>
</comment>
<organism evidence="5 6">
    <name type="scientific">Emiliania huxleyi (strain CCMP1516)</name>
    <dbReference type="NCBI Taxonomy" id="280463"/>
    <lineage>
        <taxon>Eukaryota</taxon>
        <taxon>Haptista</taxon>
        <taxon>Haptophyta</taxon>
        <taxon>Prymnesiophyceae</taxon>
        <taxon>Isochrysidales</taxon>
        <taxon>Noelaerhabdaceae</taxon>
        <taxon>Emiliania</taxon>
    </lineage>
</organism>
<evidence type="ECO:0000313" key="5">
    <source>
        <dbReference type="EnsemblProtists" id="EOD38552"/>
    </source>
</evidence>
<dbReference type="SUPFAM" id="SSF47954">
    <property type="entry name" value="Cyclin-like"/>
    <property type="match status" value="2"/>
</dbReference>
<dbReference type="Proteomes" id="UP000013827">
    <property type="component" value="Unassembled WGS sequence"/>
</dbReference>
<evidence type="ECO:0000256" key="3">
    <source>
        <dbReference type="SAM" id="Phobius"/>
    </source>
</evidence>
<protein>
    <recommendedName>
        <fullName evidence="4">Cyclin-like domain-containing protein</fullName>
    </recommendedName>
</protein>
<evidence type="ECO:0000259" key="4">
    <source>
        <dbReference type="SMART" id="SM00385"/>
    </source>
</evidence>
<proteinExistence type="inferred from homology"/>
<dbReference type="GO" id="GO:0006357">
    <property type="term" value="P:regulation of transcription by RNA polymerase II"/>
    <property type="evidence" value="ECO:0007669"/>
    <property type="project" value="InterPro"/>
</dbReference>
<dbReference type="OMA" id="NYAAWNF"/>
<dbReference type="GeneID" id="17283822"/>
<dbReference type="InterPro" id="IPR013763">
    <property type="entry name" value="Cyclin-like_dom"/>
</dbReference>
<name>A0A0D3KS17_EMIH1</name>
<dbReference type="eggNOG" id="KOG0835">
    <property type="taxonomic scope" value="Eukaryota"/>
</dbReference>
<feature type="domain" description="Cyclin-like" evidence="4">
    <location>
        <begin position="27"/>
        <end position="130"/>
    </location>
</feature>
<accession>A0A0D3KS17</accession>
<dbReference type="AlphaFoldDB" id="A0A0D3KS17"/>
<dbReference type="RefSeq" id="XP_005790981.1">
    <property type="nucleotide sequence ID" value="XM_005790924.1"/>
</dbReference>
<evidence type="ECO:0000256" key="1">
    <source>
        <dbReference type="RuleBase" id="RU000383"/>
    </source>
</evidence>
<keyword evidence="1" id="KW-0195">Cyclin</keyword>
<evidence type="ECO:0000256" key="2">
    <source>
        <dbReference type="SAM" id="MobiDB-lite"/>
    </source>
</evidence>
<dbReference type="InterPro" id="IPR043198">
    <property type="entry name" value="Cyclin/Ssn8"/>
</dbReference>
<feature type="transmembrane region" description="Helical" evidence="3">
    <location>
        <begin position="28"/>
        <end position="50"/>
    </location>
</feature>
<evidence type="ECO:0000313" key="6">
    <source>
        <dbReference type="Proteomes" id="UP000013827"/>
    </source>
</evidence>